<dbReference type="InterPro" id="IPR002126">
    <property type="entry name" value="Cadherin-like_dom"/>
</dbReference>
<dbReference type="PANTHER" id="PTHR24028:SF329">
    <property type="entry name" value="CADHERIN DOMAIN-CONTAINING PROTEIN"/>
    <property type="match status" value="1"/>
</dbReference>
<evidence type="ECO:0000259" key="11">
    <source>
        <dbReference type="PROSITE" id="PS50268"/>
    </source>
</evidence>
<evidence type="ECO:0000256" key="9">
    <source>
        <dbReference type="ARBA" id="ARBA00023180"/>
    </source>
</evidence>
<dbReference type="PRINTS" id="PR00205">
    <property type="entry name" value="CADHERIN"/>
</dbReference>
<dbReference type="AlphaFoldDB" id="A0A2P4S3M0"/>
<dbReference type="PROSITE" id="PS00232">
    <property type="entry name" value="CADHERIN_1"/>
    <property type="match status" value="2"/>
</dbReference>
<dbReference type="FunFam" id="2.60.40.60:FF:000185">
    <property type="entry name" value="Protocadherin 2 alpha c"/>
    <property type="match status" value="1"/>
</dbReference>
<feature type="domain" description="Cadherin" evidence="11">
    <location>
        <begin position="308"/>
        <end position="385"/>
    </location>
</feature>
<proteinExistence type="predicted"/>
<keyword evidence="4" id="KW-0677">Repeat</keyword>
<dbReference type="Gene3D" id="2.60.40.60">
    <property type="entry name" value="Cadherins"/>
    <property type="match status" value="4"/>
</dbReference>
<dbReference type="PROSITE" id="PS50268">
    <property type="entry name" value="CADHERIN_2"/>
    <property type="match status" value="4"/>
</dbReference>
<evidence type="ECO:0000256" key="3">
    <source>
        <dbReference type="ARBA" id="ARBA00022729"/>
    </source>
</evidence>
<feature type="non-terminal residue" evidence="12">
    <location>
        <position position="385"/>
    </location>
</feature>
<dbReference type="SUPFAM" id="SSF49313">
    <property type="entry name" value="Cadherin-like"/>
    <property type="match status" value="4"/>
</dbReference>
<dbReference type="InterPro" id="IPR020894">
    <property type="entry name" value="Cadherin_CS"/>
</dbReference>
<reference evidence="12 13" key="1">
    <citation type="submission" date="2018-01" db="EMBL/GenBank/DDBJ databases">
        <title>Comparison of the Chinese Bamboo Partridge and Red Junglefowl genome sequences highlights the importance of demography in genome evolution.</title>
        <authorList>
            <person name="Tiley G.P."/>
            <person name="Kimball R.T."/>
            <person name="Braun E.L."/>
            <person name="Burleigh J.G."/>
        </authorList>
    </citation>
    <scope>NUCLEOTIDE SEQUENCE [LARGE SCALE GENOMIC DNA]</scope>
    <source>
        <strain evidence="12">RTK389</strain>
        <tissue evidence="12">Blood</tissue>
    </source>
</reference>
<evidence type="ECO:0000256" key="10">
    <source>
        <dbReference type="PROSITE-ProRule" id="PRU00043"/>
    </source>
</evidence>
<comment type="subcellular location">
    <subcellularLocation>
        <location evidence="1">Membrane</location>
        <topology evidence="1">Single-pass membrane protein</topology>
    </subcellularLocation>
</comment>
<comment type="caution">
    <text evidence="12">The sequence shown here is derived from an EMBL/GenBank/DDBJ whole genome shotgun (WGS) entry which is preliminary data.</text>
</comment>
<dbReference type="FunFam" id="2.60.40.60:FF:000002">
    <property type="entry name" value="Protocadherin alpha 2"/>
    <property type="match status" value="1"/>
</dbReference>
<keyword evidence="8" id="KW-0472">Membrane</keyword>
<dbReference type="PANTHER" id="PTHR24028">
    <property type="entry name" value="CADHERIN-87A"/>
    <property type="match status" value="1"/>
</dbReference>
<name>A0A2P4S3M0_BAMTH</name>
<dbReference type="Pfam" id="PF00028">
    <property type="entry name" value="Cadherin"/>
    <property type="match status" value="3"/>
</dbReference>
<keyword evidence="7" id="KW-1133">Transmembrane helix</keyword>
<organism evidence="12 13">
    <name type="scientific">Bambusicola thoracicus</name>
    <name type="common">Chinese bamboo-partridge</name>
    <name type="synonym">Perdix thoracica</name>
    <dbReference type="NCBI Taxonomy" id="9083"/>
    <lineage>
        <taxon>Eukaryota</taxon>
        <taxon>Metazoa</taxon>
        <taxon>Chordata</taxon>
        <taxon>Craniata</taxon>
        <taxon>Vertebrata</taxon>
        <taxon>Euteleostomi</taxon>
        <taxon>Archelosauria</taxon>
        <taxon>Archosauria</taxon>
        <taxon>Dinosauria</taxon>
        <taxon>Saurischia</taxon>
        <taxon>Theropoda</taxon>
        <taxon>Coelurosauria</taxon>
        <taxon>Aves</taxon>
        <taxon>Neognathae</taxon>
        <taxon>Galloanserae</taxon>
        <taxon>Galliformes</taxon>
        <taxon>Phasianidae</taxon>
        <taxon>Perdicinae</taxon>
        <taxon>Bambusicola</taxon>
    </lineage>
</organism>
<dbReference type="GO" id="GO:0005509">
    <property type="term" value="F:calcium ion binding"/>
    <property type="evidence" value="ECO:0007669"/>
    <property type="project" value="UniProtKB-UniRule"/>
</dbReference>
<gene>
    <name evidence="12" type="ORF">CIB84_017521</name>
</gene>
<feature type="domain" description="Cadherin" evidence="11">
    <location>
        <begin position="205"/>
        <end position="307"/>
    </location>
</feature>
<dbReference type="EMBL" id="PPHD01117993">
    <property type="protein sequence ID" value="POI18735.1"/>
    <property type="molecule type" value="Genomic_DNA"/>
</dbReference>
<evidence type="ECO:0000256" key="1">
    <source>
        <dbReference type="ARBA" id="ARBA00004167"/>
    </source>
</evidence>
<evidence type="ECO:0000256" key="7">
    <source>
        <dbReference type="ARBA" id="ARBA00022989"/>
    </source>
</evidence>
<keyword evidence="9" id="KW-0325">Glycoprotein</keyword>
<dbReference type="SMART" id="SM00112">
    <property type="entry name" value="CA"/>
    <property type="match status" value="3"/>
</dbReference>
<dbReference type="GO" id="GO:0005886">
    <property type="term" value="C:plasma membrane"/>
    <property type="evidence" value="ECO:0007669"/>
    <property type="project" value="InterPro"/>
</dbReference>
<accession>A0A2P4S3M0</accession>
<dbReference type="OrthoDB" id="6252479at2759"/>
<evidence type="ECO:0000256" key="2">
    <source>
        <dbReference type="ARBA" id="ARBA00022692"/>
    </source>
</evidence>
<dbReference type="FunFam" id="2.60.40.60:FF:000018">
    <property type="entry name" value="Protocadherin gamma c3"/>
    <property type="match status" value="1"/>
</dbReference>
<sequence length="385" mass="42002">MARESLVGNVAQDLGLSPSQLAARKARVVSEGSEQHFRLDPHSGVLTLTETLDRERICPHSESCALLFQLFFENPVQLIRGEVEVRDVNDHSPVFPEREVVLEISETASPGSRFSLESAQDEDVGINGVQNYSLSPNSHFSLDVDRGKGGAEFVKLFLQRPLDREEQRELHLVLTATDGGSPPRSGTAQVRVVVLDANDNVPVFSREVYEARVAENSPPGQLVVRVSAADPDEGSNCKVRYTFTSERSRRLFSLNAETGEIHIESNLDFEEAECHDIEVKATDGGGLSAHCRVHVEVLDVNDNAPEIALSSVSASIPEDAPPRTVVALLSVRDRDSGDNGRTECAIEGDVPFSLTAAFANHYELRTSAALDRETTAEYNVSIVAT</sequence>
<dbReference type="GO" id="GO:0007156">
    <property type="term" value="P:homophilic cell adhesion via plasma membrane adhesion molecules"/>
    <property type="evidence" value="ECO:0007669"/>
    <property type="project" value="InterPro"/>
</dbReference>
<dbReference type="Proteomes" id="UP000237246">
    <property type="component" value="Unassembled WGS sequence"/>
</dbReference>
<dbReference type="FunFam" id="2.60.40.60:FF:000006">
    <property type="entry name" value="Protocadherin alpha 2"/>
    <property type="match status" value="1"/>
</dbReference>
<dbReference type="Pfam" id="PF08266">
    <property type="entry name" value="Cadherin_2"/>
    <property type="match status" value="1"/>
</dbReference>
<dbReference type="CDD" id="cd11304">
    <property type="entry name" value="Cadherin_repeat"/>
    <property type="match status" value="3"/>
</dbReference>
<protein>
    <recommendedName>
        <fullName evidence="11">Cadherin domain-containing protein</fullName>
    </recommendedName>
</protein>
<dbReference type="InterPro" id="IPR013164">
    <property type="entry name" value="Cadherin_N"/>
</dbReference>
<feature type="domain" description="Cadherin" evidence="11">
    <location>
        <begin position="96"/>
        <end position="204"/>
    </location>
</feature>
<dbReference type="InterPro" id="IPR015919">
    <property type="entry name" value="Cadherin-like_sf"/>
</dbReference>
<feature type="domain" description="Cadherin" evidence="11">
    <location>
        <begin position="37"/>
        <end position="95"/>
    </location>
</feature>
<keyword evidence="5 10" id="KW-0106">Calcium</keyword>
<keyword evidence="3" id="KW-0732">Signal</keyword>
<evidence type="ECO:0000256" key="8">
    <source>
        <dbReference type="ARBA" id="ARBA00023136"/>
    </source>
</evidence>
<dbReference type="InterPro" id="IPR050174">
    <property type="entry name" value="Protocadherin/Cadherin-CA"/>
</dbReference>
<evidence type="ECO:0000313" key="12">
    <source>
        <dbReference type="EMBL" id="POI18735.1"/>
    </source>
</evidence>
<evidence type="ECO:0000256" key="6">
    <source>
        <dbReference type="ARBA" id="ARBA00022889"/>
    </source>
</evidence>
<evidence type="ECO:0000256" key="4">
    <source>
        <dbReference type="ARBA" id="ARBA00022737"/>
    </source>
</evidence>
<evidence type="ECO:0000256" key="5">
    <source>
        <dbReference type="ARBA" id="ARBA00022837"/>
    </source>
</evidence>
<keyword evidence="6" id="KW-0130">Cell adhesion</keyword>
<keyword evidence="13" id="KW-1185">Reference proteome</keyword>
<keyword evidence="2" id="KW-0812">Transmembrane</keyword>
<evidence type="ECO:0000313" key="13">
    <source>
        <dbReference type="Proteomes" id="UP000237246"/>
    </source>
</evidence>